<accession>A0A1F4TN00</accession>
<gene>
    <name evidence="1" type="ORF">A2462_01000</name>
</gene>
<dbReference type="AlphaFoldDB" id="A0A1F4TN00"/>
<dbReference type="Proteomes" id="UP000177309">
    <property type="component" value="Unassembled WGS sequence"/>
</dbReference>
<protein>
    <submittedName>
        <fullName evidence="1">Uncharacterized protein</fullName>
    </submittedName>
</protein>
<sequence length="424" mass="47546">MRVPAYKDQPLNPAPNAAAARIQAAIARAHKMFMVYGSLLTDYGRKSAGVIEPAFSALEQGDYNSPLLLQAERQVLAVWPKPDDLSITEHGLLNWYNWFKTYDINDGIRIGGIGLGQGCLLPCHHCFEGVGSKESRSVPLFAAIKKLLVDYRATGGPMYFDVPRKISLLDWYDPFLGFSAADLVDFSFRVSPYKSLPKVTVYLKAWDENDIRTQRGAYKLVNELQKLPDGLRNVRISFHLCSSRPDLDLVSALYNYKTGQDQKALDKLAIAYGLSYGNVFLVFNELIDSIVAYSSIYAKSDDDENNFHINRILEENTLKALLAALNHSGVNMTALESCVRHQQIFLRGRGADFWQRLSLAWQNDDRCLSADQTAISDHIIHDPGYPLVGRFADGQVRVHEAEKVTFTSTLDSLDPLDQFPHVPL</sequence>
<name>A0A1F4TN00_UNCSA</name>
<evidence type="ECO:0000313" key="1">
    <source>
        <dbReference type="EMBL" id="OGC34102.1"/>
    </source>
</evidence>
<organism evidence="1 2">
    <name type="scientific">candidate division WOR-1 bacterium RIFOXYC2_FULL_41_25</name>
    <dbReference type="NCBI Taxonomy" id="1802586"/>
    <lineage>
        <taxon>Bacteria</taxon>
        <taxon>Bacillati</taxon>
        <taxon>Saganbacteria</taxon>
    </lineage>
</organism>
<evidence type="ECO:0000313" key="2">
    <source>
        <dbReference type="Proteomes" id="UP000177309"/>
    </source>
</evidence>
<reference evidence="1 2" key="1">
    <citation type="journal article" date="2016" name="Nat. Commun.">
        <title>Thousands of microbial genomes shed light on interconnected biogeochemical processes in an aquifer system.</title>
        <authorList>
            <person name="Anantharaman K."/>
            <person name="Brown C.T."/>
            <person name="Hug L.A."/>
            <person name="Sharon I."/>
            <person name="Castelle C.J."/>
            <person name="Probst A.J."/>
            <person name="Thomas B.C."/>
            <person name="Singh A."/>
            <person name="Wilkins M.J."/>
            <person name="Karaoz U."/>
            <person name="Brodie E.L."/>
            <person name="Williams K.H."/>
            <person name="Hubbard S.S."/>
            <person name="Banfield J.F."/>
        </authorList>
    </citation>
    <scope>NUCLEOTIDE SEQUENCE [LARGE SCALE GENOMIC DNA]</scope>
</reference>
<proteinExistence type="predicted"/>
<comment type="caution">
    <text evidence="1">The sequence shown here is derived from an EMBL/GenBank/DDBJ whole genome shotgun (WGS) entry which is preliminary data.</text>
</comment>
<dbReference type="EMBL" id="MEUI01000022">
    <property type="protein sequence ID" value="OGC34102.1"/>
    <property type="molecule type" value="Genomic_DNA"/>
</dbReference>